<reference evidence="7 8" key="1">
    <citation type="submission" date="2024-09" db="EMBL/GenBank/DDBJ databases">
        <authorList>
            <person name="Sun Q."/>
            <person name="Mori K."/>
        </authorList>
    </citation>
    <scope>NUCLEOTIDE SEQUENCE [LARGE SCALE GENOMIC DNA]</scope>
    <source>
        <strain evidence="7 8">TBRC 4938</strain>
    </source>
</reference>
<proteinExistence type="inferred from homology"/>
<name>A0ABV6ADM9_9HYPH</name>
<dbReference type="Gene3D" id="3.40.50.970">
    <property type="match status" value="2"/>
</dbReference>
<evidence type="ECO:0000259" key="5">
    <source>
        <dbReference type="Pfam" id="PF02775"/>
    </source>
</evidence>
<dbReference type="InterPro" id="IPR029035">
    <property type="entry name" value="DHS-like_NAD/FAD-binding_dom"/>
</dbReference>
<dbReference type="Pfam" id="PF00205">
    <property type="entry name" value="TPP_enzyme_M"/>
    <property type="match status" value="1"/>
</dbReference>
<accession>A0ABV6ADM9</accession>
<keyword evidence="2 3" id="KW-0786">Thiamine pyrophosphate</keyword>
<dbReference type="Proteomes" id="UP001589692">
    <property type="component" value="Unassembled WGS sequence"/>
</dbReference>
<dbReference type="CDD" id="cd07035">
    <property type="entry name" value="TPP_PYR_POX_like"/>
    <property type="match status" value="1"/>
</dbReference>
<dbReference type="InterPro" id="IPR012000">
    <property type="entry name" value="Thiamin_PyroP_enz_cen_dom"/>
</dbReference>
<dbReference type="Pfam" id="PF02775">
    <property type="entry name" value="TPP_enzyme_C"/>
    <property type="match status" value="1"/>
</dbReference>
<feature type="domain" description="Thiamine pyrophosphate enzyme N-terminal TPP-binding" evidence="6">
    <location>
        <begin position="25"/>
        <end position="144"/>
    </location>
</feature>
<evidence type="ECO:0000313" key="8">
    <source>
        <dbReference type="Proteomes" id="UP001589692"/>
    </source>
</evidence>
<organism evidence="7 8">
    <name type="scientific">Rhizobium puerariae</name>
    <dbReference type="NCBI Taxonomy" id="1585791"/>
    <lineage>
        <taxon>Bacteria</taxon>
        <taxon>Pseudomonadati</taxon>
        <taxon>Pseudomonadota</taxon>
        <taxon>Alphaproteobacteria</taxon>
        <taxon>Hyphomicrobiales</taxon>
        <taxon>Rhizobiaceae</taxon>
        <taxon>Rhizobium/Agrobacterium group</taxon>
        <taxon>Rhizobium</taxon>
    </lineage>
</organism>
<evidence type="ECO:0000256" key="3">
    <source>
        <dbReference type="RuleBase" id="RU362132"/>
    </source>
</evidence>
<dbReference type="Gene3D" id="3.40.50.1220">
    <property type="entry name" value="TPP-binding domain"/>
    <property type="match status" value="1"/>
</dbReference>
<dbReference type="NCBIfam" id="NF006122">
    <property type="entry name" value="PRK08266.1"/>
    <property type="match status" value="1"/>
</dbReference>
<protein>
    <submittedName>
        <fullName evidence="7">Thiamine pyrophosphate-dependent enzyme</fullName>
    </submittedName>
</protein>
<dbReference type="SUPFAM" id="SSF52467">
    <property type="entry name" value="DHS-like NAD/FAD-binding domain"/>
    <property type="match status" value="1"/>
</dbReference>
<dbReference type="CDD" id="cd00568">
    <property type="entry name" value="TPP_enzymes"/>
    <property type="match status" value="1"/>
</dbReference>
<dbReference type="InterPro" id="IPR011766">
    <property type="entry name" value="TPP_enzyme_TPP-bd"/>
</dbReference>
<dbReference type="Pfam" id="PF02776">
    <property type="entry name" value="TPP_enzyme_N"/>
    <property type="match status" value="1"/>
</dbReference>
<comment type="similarity">
    <text evidence="1 3">Belongs to the TPP enzyme family.</text>
</comment>
<dbReference type="InterPro" id="IPR029061">
    <property type="entry name" value="THDP-binding"/>
</dbReference>
<dbReference type="RefSeq" id="WP_377254966.1">
    <property type="nucleotide sequence ID" value="NZ_JBHMAA010000003.1"/>
</dbReference>
<keyword evidence="8" id="KW-1185">Reference proteome</keyword>
<evidence type="ECO:0000256" key="2">
    <source>
        <dbReference type="ARBA" id="ARBA00023052"/>
    </source>
</evidence>
<evidence type="ECO:0000313" key="7">
    <source>
        <dbReference type="EMBL" id="MFB9947470.1"/>
    </source>
</evidence>
<dbReference type="InterPro" id="IPR045229">
    <property type="entry name" value="TPP_enz"/>
</dbReference>
<dbReference type="InterPro" id="IPR012001">
    <property type="entry name" value="Thiamin_PyroP_enz_TPP-bd_dom"/>
</dbReference>
<evidence type="ECO:0000259" key="6">
    <source>
        <dbReference type="Pfam" id="PF02776"/>
    </source>
</evidence>
<dbReference type="EMBL" id="JBHMAA010000003">
    <property type="protein sequence ID" value="MFB9947470.1"/>
    <property type="molecule type" value="Genomic_DNA"/>
</dbReference>
<evidence type="ECO:0000256" key="1">
    <source>
        <dbReference type="ARBA" id="ARBA00007812"/>
    </source>
</evidence>
<gene>
    <name evidence="7" type="ORF">ACFFP0_01355</name>
</gene>
<feature type="domain" description="Thiamine pyrophosphate enzyme TPP-binding" evidence="5">
    <location>
        <begin position="401"/>
        <end position="543"/>
    </location>
</feature>
<dbReference type="PANTHER" id="PTHR18968">
    <property type="entry name" value="THIAMINE PYROPHOSPHATE ENZYMES"/>
    <property type="match status" value="1"/>
</dbReference>
<dbReference type="PANTHER" id="PTHR18968:SF167">
    <property type="entry name" value="ACETOLACTATE SYNTHASE LARGE SUBUNIT ILVB2-RELATED"/>
    <property type="match status" value="1"/>
</dbReference>
<evidence type="ECO:0000259" key="4">
    <source>
        <dbReference type="Pfam" id="PF00205"/>
    </source>
</evidence>
<sequence>MESTSKAWPVYSDQRSAKGLHFPRMTTAEALARSLIRYGIDTIYALPGLQSDPLFDAFYRESASLRVIHPRHEQTAAYMALGAALATGKPQVCSVVPGPGFLNASAALLTAFSMNAPVIAIVGQIPQSDIDRGYGHLHELHDQLGIADHFSKFTMRVTHPQQAPSAIAEAVAKATSGRQGPVVLECSMDVLAQTAPVDLDVPGYPLVSYPIDRDAVNRAAALLATARRPLIIVGGGAQDAGPQIAALAELIEAPVAGYRRGTGVIPSDHRLSVRLPVSHRLWAEADVVIGIGTRLHMQQSMWGVSDDLKVIRIDIDPSEPNRFRKADIALVGDAALHASALVEQLSALAVTPSSRAAELAAHNAWLAGKLDELQPQVGFLKAIRAALPADGIFVDEVTQVGFVSRLAFPVNGPRTFLSPGYQDNLGWGVGTALGVKAALRDRAVVSIAGDGGFLYQVSELATAVKHDLPVVFVVFDNRMFGNVKRIQQERYGNRVIAADLQSPDFVQLAEAFGVLGLRAENPDALEQAVRSGFESGRPTLVHVPCGTMPSPWPLILMPKVRG</sequence>
<dbReference type="SUPFAM" id="SSF52518">
    <property type="entry name" value="Thiamin diphosphate-binding fold (THDP-binding)"/>
    <property type="match status" value="2"/>
</dbReference>
<comment type="caution">
    <text evidence="7">The sequence shown here is derived from an EMBL/GenBank/DDBJ whole genome shotgun (WGS) entry which is preliminary data.</text>
</comment>
<feature type="domain" description="Thiamine pyrophosphate enzyme central" evidence="4">
    <location>
        <begin position="216"/>
        <end position="340"/>
    </location>
</feature>